<evidence type="ECO:0000313" key="6">
    <source>
        <dbReference type="EMBL" id="PAA52274.1"/>
    </source>
</evidence>
<dbReference type="OrthoDB" id="445052at2759"/>
<dbReference type="InterPro" id="IPR001680">
    <property type="entry name" value="WD40_rpt"/>
</dbReference>
<evidence type="ECO:0000256" key="5">
    <source>
        <dbReference type="SAM" id="MobiDB-lite"/>
    </source>
</evidence>
<dbReference type="GO" id="GO:0042073">
    <property type="term" value="P:intraciliary transport"/>
    <property type="evidence" value="ECO:0007669"/>
    <property type="project" value="TreeGrafter"/>
</dbReference>
<keyword evidence="7" id="KW-1185">Reference proteome</keyword>
<dbReference type="Gene3D" id="2.130.10.10">
    <property type="entry name" value="YVTN repeat-like/Quinoprotein amine dehydrogenase"/>
    <property type="match status" value="1"/>
</dbReference>
<dbReference type="InterPro" id="IPR036322">
    <property type="entry name" value="WD40_repeat_dom_sf"/>
</dbReference>
<name>A0A267DUE2_9PLAT</name>
<evidence type="ECO:0000313" key="7">
    <source>
        <dbReference type="Proteomes" id="UP000215902"/>
    </source>
</evidence>
<dbReference type="SMART" id="SM00320">
    <property type="entry name" value="WD40"/>
    <property type="match status" value="3"/>
</dbReference>
<dbReference type="STRING" id="282301.A0A267DUE2"/>
<dbReference type="EMBL" id="NIVC01003270">
    <property type="protein sequence ID" value="PAA52274.1"/>
    <property type="molecule type" value="Genomic_DNA"/>
</dbReference>
<keyword evidence="2" id="KW-0963">Cytoplasm</keyword>
<reference evidence="6 7" key="1">
    <citation type="submission" date="2017-06" db="EMBL/GenBank/DDBJ databases">
        <title>A platform for efficient transgenesis in Macrostomum lignano, a flatworm model organism for stem cell research.</title>
        <authorList>
            <person name="Berezikov E."/>
        </authorList>
    </citation>
    <scope>NUCLEOTIDE SEQUENCE [LARGE SCALE GENOMIC DNA]</scope>
    <source>
        <strain evidence="6">DV1</strain>
        <tissue evidence="6">Whole organism</tissue>
    </source>
</reference>
<dbReference type="GO" id="GO:0045503">
    <property type="term" value="F:dynein light chain binding"/>
    <property type="evidence" value="ECO:0007669"/>
    <property type="project" value="TreeGrafter"/>
</dbReference>
<organism evidence="6 7">
    <name type="scientific">Macrostomum lignano</name>
    <dbReference type="NCBI Taxonomy" id="282301"/>
    <lineage>
        <taxon>Eukaryota</taxon>
        <taxon>Metazoa</taxon>
        <taxon>Spiralia</taxon>
        <taxon>Lophotrochozoa</taxon>
        <taxon>Platyhelminthes</taxon>
        <taxon>Rhabditophora</taxon>
        <taxon>Macrostomorpha</taxon>
        <taxon>Macrostomida</taxon>
        <taxon>Macrostomidae</taxon>
        <taxon>Macrostomum</taxon>
    </lineage>
</organism>
<evidence type="ECO:0000256" key="4">
    <source>
        <dbReference type="ARBA" id="ARBA00022737"/>
    </source>
</evidence>
<dbReference type="InterPro" id="IPR050687">
    <property type="entry name" value="Dynein_IC"/>
</dbReference>
<protein>
    <submittedName>
        <fullName evidence="6">Uncharacterized protein</fullName>
    </submittedName>
</protein>
<sequence length="600" mass="60682">LSMFSDESQAVIDCPSAWRVEVKTKDRETETPAITRYQRGLQTTRRKEVECQTDSFMYVQEELSVDSSELDPEVIKALRRLEPLMCRELERASRSTAFSALSGRYGARGPGGGAGTNSDTAPLRLSVVAGAGSPELDSMPVAALSWSATGAFVAAALGRSDHQDWCLHRGAVCVWNASSARGQQDRQQQQQKPHAVLETSSCVTSVQYHPSNASLLAGGSFTGELLVWNVSVGEEAEQLLVSSLKQQAVAADSEGGLEIAHQEPIVEILWIKKSTAGGSSSRDHLLTVGADGLLLLWLLDSRKATLGLAGANRLSAKSLPKSLRVRASGRAGVVGVTCARLVGGGGGRSGDSSSTVTVALGCEAGAVLVCRVKSRASKSKPFDPNSPPRDPEVLRAIDCGGLGMVLALDSVHLAPAMPGASAGLFIVSGGSGACSMYAVGGESSSAAAPPASASATSLPPLLCLETAAGAAGGCASSGAARPGLVAIATEHAGVLVYALGAAGGAGASAVASPVASLSAAGGADSGQQQAVLCTQWNPMNASWLAAGTADGRLLVWQDADLGAAGNAATVGEFFASLTGAGSRGGGGGEGQAGDEGAGDE</sequence>
<dbReference type="GO" id="GO:0045504">
    <property type="term" value="F:dynein heavy chain binding"/>
    <property type="evidence" value="ECO:0007669"/>
    <property type="project" value="TreeGrafter"/>
</dbReference>
<gene>
    <name evidence="6" type="ORF">BOX15_Mlig004436g3</name>
</gene>
<feature type="non-terminal residue" evidence="6">
    <location>
        <position position="1"/>
    </location>
</feature>
<dbReference type="SUPFAM" id="SSF50978">
    <property type="entry name" value="WD40 repeat-like"/>
    <property type="match status" value="1"/>
</dbReference>
<dbReference type="GO" id="GO:0097014">
    <property type="term" value="C:ciliary plasm"/>
    <property type="evidence" value="ECO:0007669"/>
    <property type="project" value="TreeGrafter"/>
</dbReference>
<evidence type="ECO:0000256" key="3">
    <source>
        <dbReference type="ARBA" id="ARBA00022574"/>
    </source>
</evidence>
<keyword evidence="3" id="KW-0853">WD repeat</keyword>
<evidence type="ECO:0000256" key="2">
    <source>
        <dbReference type="ARBA" id="ARBA00022490"/>
    </source>
</evidence>
<dbReference type="PANTHER" id="PTHR12442">
    <property type="entry name" value="DYNEIN INTERMEDIATE CHAIN"/>
    <property type="match status" value="1"/>
</dbReference>
<dbReference type="GO" id="GO:0005868">
    <property type="term" value="C:cytoplasmic dynein complex"/>
    <property type="evidence" value="ECO:0007669"/>
    <property type="project" value="TreeGrafter"/>
</dbReference>
<dbReference type="Proteomes" id="UP000215902">
    <property type="component" value="Unassembled WGS sequence"/>
</dbReference>
<dbReference type="PANTHER" id="PTHR12442:SF26">
    <property type="entry name" value="CYTOPLASMIC DYNEIN 2 INTERMEDIATE CHAIN 2"/>
    <property type="match status" value="1"/>
</dbReference>
<dbReference type="AlphaFoldDB" id="A0A267DUE2"/>
<feature type="compositionally biased region" description="Gly residues" evidence="5">
    <location>
        <begin position="581"/>
        <end position="600"/>
    </location>
</feature>
<proteinExistence type="predicted"/>
<keyword evidence="4" id="KW-0677">Repeat</keyword>
<accession>A0A267DUE2</accession>
<evidence type="ECO:0000256" key="1">
    <source>
        <dbReference type="ARBA" id="ARBA00004496"/>
    </source>
</evidence>
<dbReference type="InterPro" id="IPR015943">
    <property type="entry name" value="WD40/YVTN_repeat-like_dom_sf"/>
</dbReference>
<comment type="caution">
    <text evidence="6">The sequence shown here is derived from an EMBL/GenBank/DDBJ whole genome shotgun (WGS) entry which is preliminary data.</text>
</comment>
<feature type="region of interest" description="Disordered" evidence="5">
    <location>
        <begin position="580"/>
        <end position="600"/>
    </location>
</feature>
<comment type="subcellular location">
    <subcellularLocation>
        <location evidence="1">Cytoplasm</location>
    </subcellularLocation>
</comment>